<keyword evidence="1" id="KW-1133">Transmembrane helix</keyword>
<evidence type="ECO:0000313" key="3">
    <source>
        <dbReference type="Proteomes" id="UP000248806"/>
    </source>
</evidence>
<keyword evidence="1" id="KW-0472">Membrane</keyword>
<comment type="caution">
    <text evidence="2">The sequence shown here is derived from an EMBL/GenBank/DDBJ whole genome shotgun (WGS) entry which is preliminary data.</text>
</comment>
<dbReference type="EMBL" id="QKUF01000057">
    <property type="protein sequence ID" value="PZW18210.1"/>
    <property type="molecule type" value="Genomic_DNA"/>
</dbReference>
<gene>
    <name evidence="2" type="ORF">EI42_06292</name>
</gene>
<proteinExistence type="predicted"/>
<feature type="transmembrane region" description="Helical" evidence="1">
    <location>
        <begin position="21"/>
        <end position="41"/>
    </location>
</feature>
<sequence length="232" mass="25154">MRKISDKLASALNDDHTSRRRFFRHAFTGVAVVAPVGVLAACGDMADMDHSVSANTDQQKTSAETDFTKSKQIFHEIMKDENEHVKFLQDNLKSAARPKPTFQKLEQADIQSFVNLSHTLENVGVGAYLFAAPAVSQKTILAAAGSILTIEARHAGFLGGLLQKPLSVNGAFDKPLTQAEIVKAASPFIASLNGGPDPSAPLKSDVDILNFALLLEFLEAEFYNVNVPKLFK</sequence>
<dbReference type="RefSeq" id="WP_111326710.1">
    <property type="nucleotide sequence ID" value="NZ_BIFX01000002.1"/>
</dbReference>
<dbReference type="OrthoDB" id="152886at2"/>
<evidence type="ECO:0000256" key="1">
    <source>
        <dbReference type="SAM" id="Phobius"/>
    </source>
</evidence>
<evidence type="ECO:0000313" key="2">
    <source>
        <dbReference type="EMBL" id="PZW18210.1"/>
    </source>
</evidence>
<accession>A0A326TPA6</accession>
<protein>
    <submittedName>
        <fullName evidence="2">Ferritin-like protein</fullName>
    </submittedName>
</protein>
<keyword evidence="1" id="KW-0812">Transmembrane</keyword>
<dbReference type="SUPFAM" id="SSF47240">
    <property type="entry name" value="Ferritin-like"/>
    <property type="match status" value="1"/>
</dbReference>
<dbReference type="Pfam" id="PF13668">
    <property type="entry name" value="Ferritin_2"/>
    <property type="match status" value="2"/>
</dbReference>
<name>A0A326TPA6_THEHA</name>
<reference evidence="2 3" key="1">
    <citation type="submission" date="2018-06" db="EMBL/GenBank/DDBJ databases">
        <title>Genomic Encyclopedia of Archaeal and Bacterial Type Strains, Phase II (KMG-II): from individual species to whole genera.</title>
        <authorList>
            <person name="Goeker M."/>
        </authorList>
    </citation>
    <scope>NUCLEOTIDE SEQUENCE [LARGE SCALE GENOMIC DNA]</scope>
    <source>
        <strain evidence="2 3">ATCC BAA-1881</strain>
    </source>
</reference>
<keyword evidence="3" id="KW-1185">Reference proteome</keyword>
<dbReference type="AlphaFoldDB" id="A0A326TPA6"/>
<organism evidence="2 3">
    <name type="scientific">Thermosporothrix hazakensis</name>
    <dbReference type="NCBI Taxonomy" id="644383"/>
    <lineage>
        <taxon>Bacteria</taxon>
        <taxon>Bacillati</taxon>
        <taxon>Chloroflexota</taxon>
        <taxon>Ktedonobacteria</taxon>
        <taxon>Ktedonobacterales</taxon>
        <taxon>Thermosporotrichaceae</taxon>
        <taxon>Thermosporothrix</taxon>
    </lineage>
</organism>
<dbReference type="Proteomes" id="UP000248806">
    <property type="component" value="Unassembled WGS sequence"/>
</dbReference>
<dbReference type="InterPro" id="IPR009078">
    <property type="entry name" value="Ferritin-like_SF"/>
</dbReference>